<dbReference type="EMBL" id="JACGWN010000012">
    <property type="protein sequence ID" value="KAL0416753.1"/>
    <property type="molecule type" value="Genomic_DNA"/>
</dbReference>
<feature type="compositionally biased region" description="Basic and acidic residues" evidence="1">
    <location>
        <begin position="1"/>
        <end position="30"/>
    </location>
</feature>
<gene>
    <name evidence="2" type="ORF">Slati_3507200</name>
</gene>
<name>A0AAW2UIZ3_9LAMI</name>
<dbReference type="AlphaFoldDB" id="A0AAW2UIZ3"/>
<proteinExistence type="predicted"/>
<sequence length="129" mass="14577">MISKDPKAEQTLVKETDQSIPHRPEDKDTQTGDNMMLIDPTLFGNACSEETMGLTAKQYQYDYENLANTDLTNIPLRFAAAGNKFKPTSRRGRPWKFRGYLHSTECKRGPGIALIEADREHMWVSVGVS</sequence>
<feature type="region of interest" description="Disordered" evidence="1">
    <location>
        <begin position="1"/>
        <end position="35"/>
    </location>
</feature>
<evidence type="ECO:0000256" key="1">
    <source>
        <dbReference type="SAM" id="MobiDB-lite"/>
    </source>
</evidence>
<protein>
    <submittedName>
        <fullName evidence="2">Uncharacterized protein</fullName>
    </submittedName>
</protein>
<evidence type="ECO:0000313" key="2">
    <source>
        <dbReference type="EMBL" id="KAL0416753.1"/>
    </source>
</evidence>
<reference evidence="2" key="2">
    <citation type="journal article" date="2024" name="Plant">
        <title>Genomic evolution and insights into agronomic trait innovations of Sesamum species.</title>
        <authorList>
            <person name="Miao H."/>
            <person name="Wang L."/>
            <person name="Qu L."/>
            <person name="Liu H."/>
            <person name="Sun Y."/>
            <person name="Le M."/>
            <person name="Wang Q."/>
            <person name="Wei S."/>
            <person name="Zheng Y."/>
            <person name="Lin W."/>
            <person name="Duan Y."/>
            <person name="Cao H."/>
            <person name="Xiong S."/>
            <person name="Wang X."/>
            <person name="Wei L."/>
            <person name="Li C."/>
            <person name="Ma Q."/>
            <person name="Ju M."/>
            <person name="Zhao R."/>
            <person name="Li G."/>
            <person name="Mu C."/>
            <person name="Tian Q."/>
            <person name="Mei H."/>
            <person name="Zhang T."/>
            <person name="Gao T."/>
            <person name="Zhang H."/>
        </authorList>
    </citation>
    <scope>NUCLEOTIDE SEQUENCE</scope>
    <source>
        <strain evidence="2">KEN1</strain>
    </source>
</reference>
<reference evidence="2" key="1">
    <citation type="submission" date="2020-06" db="EMBL/GenBank/DDBJ databases">
        <authorList>
            <person name="Li T."/>
            <person name="Hu X."/>
            <person name="Zhang T."/>
            <person name="Song X."/>
            <person name="Zhang H."/>
            <person name="Dai N."/>
            <person name="Sheng W."/>
            <person name="Hou X."/>
            <person name="Wei L."/>
        </authorList>
    </citation>
    <scope>NUCLEOTIDE SEQUENCE</scope>
    <source>
        <strain evidence="2">KEN1</strain>
        <tissue evidence="2">Leaf</tissue>
    </source>
</reference>
<accession>A0AAW2UIZ3</accession>
<organism evidence="2">
    <name type="scientific">Sesamum latifolium</name>
    <dbReference type="NCBI Taxonomy" id="2727402"/>
    <lineage>
        <taxon>Eukaryota</taxon>
        <taxon>Viridiplantae</taxon>
        <taxon>Streptophyta</taxon>
        <taxon>Embryophyta</taxon>
        <taxon>Tracheophyta</taxon>
        <taxon>Spermatophyta</taxon>
        <taxon>Magnoliopsida</taxon>
        <taxon>eudicotyledons</taxon>
        <taxon>Gunneridae</taxon>
        <taxon>Pentapetalae</taxon>
        <taxon>asterids</taxon>
        <taxon>lamiids</taxon>
        <taxon>Lamiales</taxon>
        <taxon>Pedaliaceae</taxon>
        <taxon>Sesamum</taxon>
    </lineage>
</organism>
<comment type="caution">
    <text evidence="2">The sequence shown here is derived from an EMBL/GenBank/DDBJ whole genome shotgun (WGS) entry which is preliminary data.</text>
</comment>